<reference evidence="1" key="2">
    <citation type="journal article" date="2015" name="Fish Shellfish Immunol.">
        <title>Early steps in the European eel (Anguilla anguilla)-Vibrio vulnificus interaction in the gills: Role of the RtxA13 toxin.</title>
        <authorList>
            <person name="Callol A."/>
            <person name="Pajuelo D."/>
            <person name="Ebbesson L."/>
            <person name="Teles M."/>
            <person name="MacKenzie S."/>
            <person name="Amaro C."/>
        </authorList>
    </citation>
    <scope>NUCLEOTIDE SEQUENCE</scope>
</reference>
<proteinExistence type="predicted"/>
<name>A0A0E9SH78_ANGAN</name>
<protein>
    <submittedName>
        <fullName evidence="1">Uncharacterized protein</fullName>
    </submittedName>
</protein>
<sequence>MQQLWEHHWLPHGERECTTHTK</sequence>
<reference evidence="1" key="1">
    <citation type="submission" date="2014-11" db="EMBL/GenBank/DDBJ databases">
        <authorList>
            <person name="Amaro Gonzalez C."/>
        </authorList>
    </citation>
    <scope>NUCLEOTIDE SEQUENCE</scope>
</reference>
<organism evidence="1">
    <name type="scientific">Anguilla anguilla</name>
    <name type="common">European freshwater eel</name>
    <name type="synonym">Muraena anguilla</name>
    <dbReference type="NCBI Taxonomy" id="7936"/>
    <lineage>
        <taxon>Eukaryota</taxon>
        <taxon>Metazoa</taxon>
        <taxon>Chordata</taxon>
        <taxon>Craniata</taxon>
        <taxon>Vertebrata</taxon>
        <taxon>Euteleostomi</taxon>
        <taxon>Actinopterygii</taxon>
        <taxon>Neopterygii</taxon>
        <taxon>Teleostei</taxon>
        <taxon>Anguilliformes</taxon>
        <taxon>Anguillidae</taxon>
        <taxon>Anguilla</taxon>
    </lineage>
</organism>
<dbReference type="EMBL" id="GBXM01067926">
    <property type="protein sequence ID" value="JAH40651.1"/>
    <property type="molecule type" value="Transcribed_RNA"/>
</dbReference>
<dbReference type="AlphaFoldDB" id="A0A0E9SH78"/>
<accession>A0A0E9SH78</accession>
<evidence type="ECO:0000313" key="1">
    <source>
        <dbReference type="EMBL" id="JAH40651.1"/>
    </source>
</evidence>